<dbReference type="OMA" id="IEPPGFA"/>
<reference evidence="6 7" key="2">
    <citation type="journal article" date="2018" name="Annu Rev Anim Biosci">
        <title>Bat Biology, Genomes, and the Bat1K Project: To Generate Chromosome-Level Genomes for All Living Bat Species.</title>
        <authorList>
            <person name="Teeling E.C."/>
            <person name="Vernes S.C."/>
            <person name="Davalos L.M."/>
            <person name="Ray D.A."/>
            <person name="Gilbert M.T.P."/>
            <person name="Myers E."/>
        </authorList>
    </citation>
    <scope>NUCLEOTIDE SEQUENCE</scope>
</reference>
<keyword evidence="2" id="KW-0393">Immunoglobulin domain</keyword>
<feature type="domain" description="Fibronectin type-III" evidence="5">
    <location>
        <begin position="1028"/>
        <end position="1122"/>
    </location>
</feature>
<dbReference type="FunFam" id="2.60.40.10:FF:001539">
    <property type="entry name" value="Immunoglobulin superfamily member 22"/>
    <property type="match status" value="1"/>
</dbReference>
<sequence length="1342" mass="148830">MEKPHPVTASEGDKAVFRAQVKGNPKPNISWKRESGIPIKESAKMFYDSINKEHVLKLEPLTLDDSDNYKCIASNDHADAIYTVSLLVTESQDKLDFKKMLKKRAPPAPKKKQKKVTDEKEMLEILSKVPKKDFEKVCIEYGFTDFRGLLKKLKGMKKVEVEAIRILKPLEDIETKVDTTVCFECIMELKDANMKMTWVKGNEPLRIQYSLGKYDVKQMGTKYMLVITNVTMNDAGIYSLSVGDKRMTAELKVLDEPLKFLGEMKPVKVTERQTAVFEIRLSKKVPDFVWKFNGKELKRDEKYEITVSEDGLTHTLKIKDARLSDSGEFSAEVGDLVQKAQLTIDRIPIKFVSTLKNVRVKEKSRACLECELTSKDVTLRWKKNGQLLERSTKYSMNHEGKRAELIIDDAQLSDGGEYTVVAMQDGDPTEYFSTAMVTVEERLATVKSGMSDVHAATGSPAELCVVLNDEKVEGVWLKDGKEITDLPGVQIVKQGAVHKLIFPNMGPEHEGKYTFRAKGAESEASVFVADPPTIDPSVLEALAAHPVTVKVGHTANIKVPFRAKPLPKVTWYKDGVEVTEEERVSMERREDQALLTISNCVREDSGLVLLKLKNDHGSATATVHLNVLDRPKPPQGRVEFLELSGNCVQMKWKAPKDNGGRPVTQFIVERRAVGKKSWVKIGEVDSKVTTFSTNKVEEGKAYQFRILAVNSEGVSDPLETDEVFAGNPIEPPGLASQPQVTDVTKEAVTITWNAPTQDGGAPVLGYIVERRKKGSNLWVPVNKDPIQDTKCTVDGLLEDTEYEFRVIAVNKAGPGHPSMPSNSVVAKDPVKPPGLVQGLHVSDSSNSSISLAWREPAEGDPPSGYILEMRAEDTKEWSKCTKIPISGTCYTVGGLTERQKYFFRIRAVNEAGVGEPVELDDGVRAMPPPAAPKFDLSARLKSHMVVRAGTALCIHAAFSGSPPPNVIWQRDGIPTKGREAITKGKNYSQFLINSTKRSDSGVYRILLQNEFGEAHYDIHVRVADIPRPPTNLQLFEEVPNTVTLTWNHSPDVQEDGEAHYVILKRDASTATWFTAAERVFSNKYTVTGLLPGRKYYFRVLARNEIGDSDPLDSKDTWLVNKDKIEDLSSKLKPYQKKDWRHAPRFLTPLKPHTVLRGQDCTMTCAFLGNPRPTVTLYKGEVNITANSKFWYNSTSGVCTLVIPTCTLKDSGEYSVLVENELGKDRSSCTLTVYGEGAMAWGQEAGCIPSGAEAQSGVSWAVDSLCMAGNFYLICHQVAYTLSILNVICYVPGPCRCGGLQALGGLWFAIFAGPTLALKKTPVIRPKPDSPTTISLAGSWKES</sequence>
<dbReference type="SMART" id="SM00060">
    <property type="entry name" value="FN3"/>
    <property type="match status" value="4"/>
</dbReference>
<dbReference type="InterPro" id="IPR013783">
    <property type="entry name" value="Ig-like_fold"/>
</dbReference>
<dbReference type="FunFam" id="2.60.40.10:FF:001558">
    <property type="entry name" value="Immunoglobulin superfamily member 22"/>
    <property type="match status" value="1"/>
</dbReference>
<dbReference type="Proteomes" id="UP000472240">
    <property type="component" value="Chromosome 11"/>
</dbReference>
<keyword evidence="7" id="KW-1185">Reference proteome</keyword>
<dbReference type="CDD" id="cd05748">
    <property type="entry name" value="Ig_Titin_like"/>
    <property type="match status" value="1"/>
</dbReference>
<dbReference type="Gene3D" id="2.60.40.10">
    <property type="entry name" value="Immunoglobulins"/>
    <property type="match status" value="12"/>
</dbReference>
<feature type="domain" description="Ig-like" evidence="4">
    <location>
        <begin position="932"/>
        <end position="1023"/>
    </location>
</feature>
<dbReference type="Pfam" id="PF00041">
    <property type="entry name" value="fn3"/>
    <property type="match status" value="4"/>
</dbReference>
<dbReference type="InterPro" id="IPR036116">
    <property type="entry name" value="FN3_sf"/>
</dbReference>
<proteinExistence type="predicted"/>
<feature type="domain" description="Fibronectin type-III" evidence="5">
    <location>
        <begin position="633"/>
        <end position="728"/>
    </location>
</feature>
<feature type="compositionally biased region" description="Basic and acidic residues" evidence="3">
    <location>
        <begin position="1"/>
        <end position="16"/>
    </location>
</feature>
<dbReference type="InterPro" id="IPR007110">
    <property type="entry name" value="Ig-like_dom"/>
</dbReference>
<dbReference type="InterPro" id="IPR040849">
    <property type="entry name" value="MyBP-C_THB"/>
</dbReference>
<feature type="region of interest" description="Disordered" evidence="3">
    <location>
        <begin position="1"/>
        <end position="33"/>
    </location>
</feature>
<evidence type="ECO:0000256" key="2">
    <source>
        <dbReference type="ARBA" id="ARBA00023319"/>
    </source>
</evidence>
<dbReference type="CDD" id="cd00063">
    <property type="entry name" value="FN3"/>
    <property type="match status" value="4"/>
</dbReference>
<protein>
    <submittedName>
        <fullName evidence="6">Immunoglobulin superfamily member 22</fullName>
    </submittedName>
</protein>
<dbReference type="PROSITE" id="PS50853">
    <property type="entry name" value="FN3"/>
    <property type="match status" value="4"/>
</dbReference>
<organism evidence="6 7">
    <name type="scientific">Rhinolophus ferrumequinum</name>
    <name type="common">Greater horseshoe bat</name>
    <dbReference type="NCBI Taxonomy" id="59479"/>
    <lineage>
        <taxon>Eukaryota</taxon>
        <taxon>Metazoa</taxon>
        <taxon>Chordata</taxon>
        <taxon>Craniata</taxon>
        <taxon>Vertebrata</taxon>
        <taxon>Euteleostomi</taxon>
        <taxon>Mammalia</taxon>
        <taxon>Eutheria</taxon>
        <taxon>Laurasiatheria</taxon>
        <taxon>Chiroptera</taxon>
        <taxon>Yinpterochiroptera</taxon>
        <taxon>Rhinolophoidea</taxon>
        <taxon>Rhinolophidae</taxon>
        <taxon>Rhinolophinae</taxon>
        <taxon>Rhinolophus</taxon>
    </lineage>
</organism>
<dbReference type="SUPFAM" id="SSF49265">
    <property type="entry name" value="Fibronectin type III"/>
    <property type="match status" value="3"/>
</dbReference>
<dbReference type="CDD" id="cd00096">
    <property type="entry name" value="Ig"/>
    <property type="match status" value="2"/>
</dbReference>
<dbReference type="InterPro" id="IPR003599">
    <property type="entry name" value="Ig_sub"/>
</dbReference>
<evidence type="ECO:0000313" key="7">
    <source>
        <dbReference type="Proteomes" id="UP000472240"/>
    </source>
</evidence>
<keyword evidence="1" id="KW-0677">Repeat</keyword>
<dbReference type="FunFam" id="2.60.40.10:FF:001710">
    <property type="entry name" value="immunoglobulin superfamily member 22"/>
    <property type="match status" value="1"/>
</dbReference>
<dbReference type="FunFam" id="2.60.40.10:FF:000060">
    <property type="entry name" value="Myosin-binding protein C, slow type"/>
    <property type="match status" value="1"/>
</dbReference>
<name>A0A671FVU6_RHIFE</name>
<dbReference type="InterPro" id="IPR036179">
    <property type="entry name" value="Ig-like_dom_sf"/>
</dbReference>
<dbReference type="InterPro" id="IPR050964">
    <property type="entry name" value="Striated_Muscle_Regulatory"/>
</dbReference>
<evidence type="ECO:0000259" key="4">
    <source>
        <dbReference type="PROSITE" id="PS50835"/>
    </source>
</evidence>
<dbReference type="FunFam" id="2.60.40.10:FF:001550">
    <property type="entry name" value="immunoglobulin superfamily member 22"/>
    <property type="match status" value="1"/>
</dbReference>
<dbReference type="FunFam" id="2.60.40.10:FF:000034">
    <property type="entry name" value="Titin isoform A"/>
    <property type="match status" value="1"/>
</dbReference>
<feature type="domain" description="Fibronectin type-III" evidence="5">
    <location>
        <begin position="832"/>
        <end position="929"/>
    </location>
</feature>
<feature type="domain" description="Fibronectin type-III" evidence="5">
    <location>
        <begin position="734"/>
        <end position="829"/>
    </location>
</feature>
<dbReference type="SUPFAM" id="SSF48726">
    <property type="entry name" value="Immunoglobulin"/>
    <property type="match status" value="8"/>
</dbReference>
<dbReference type="PROSITE" id="PS50835">
    <property type="entry name" value="IG_LIKE"/>
    <property type="match status" value="5"/>
</dbReference>
<dbReference type="InterPro" id="IPR013098">
    <property type="entry name" value="Ig_I-set"/>
</dbReference>
<feature type="domain" description="Ig-like" evidence="4">
    <location>
        <begin position="1"/>
        <end position="89"/>
    </location>
</feature>
<gene>
    <name evidence="6" type="primary">IGSF22</name>
</gene>
<reference evidence="6" key="5">
    <citation type="submission" date="2025-09" db="UniProtKB">
        <authorList>
            <consortium name="Ensembl"/>
        </authorList>
    </citation>
    <scope>IDENTIFICATION</scope>
</reference>
<feature type="domain" description="Ig-like" evidence="4">
    <location>
        <begin position="536"/>
        <end position="626"/>
    </location>
</feature>
<dbReference type="FunFam" id="2.60.40.10:FF:001451">
    <property type="entry name" value="immunoglobulin superfamily member 22"/>
    <property type="match status" value="1"/>
</dbReference>
<dbReference type="SMART" id="SM00408">
    <property type="entry name" value="IGc2"/>
    <property type="match status" value="6"/>
</dbReference>
<dbReference type="PRINTS" id="PR00014">
    <property type="entry name" value="FNTYPEIII"/>
</dbReference>
<dbReference type="PANTHER" id="PTHR13817:SF153">
    <property type="entry name" value="IMMUNOGLOBULIN SUPERFAMILY MEMBER 22"/>
    <property type="match status" value="1"/>
</dbReference>
<accession>A0A671FVU6</accession>
<feature type="domain" description="Ig-like" evidence="4">
    <location>
        <begin position="348"/>
        <end position="438"/>
    </location>
</feature>
<reference evidence="6 7" key="1">
    <citation type="journal article" date="2015" name="Annu Rev Anim Biosci">
        <title>The Genome 10K Project: a way forward.</title>
        <authorList>
            <person name="Koepfli K.P."/>
            <person name="Paten B."/>
            <person name="O'Brien S.J."/>
            <person name="Koepfli K.P."/>
            <person name="Paten B."/>
            <person name="Antunes A."/>
            <person name="Belov K."/>
            <person name="Bustamante C."/>
            <person name="Castoe T.A."/>
            <person name="Clawson H."/>
            <person name="Crawford A.J."/>
            <person name="Diekhans M."/>
            <person name="Distel D."/>
            <person name="Durbin R."/>
            <person name="Earl D."/>
            <person name="Fujita M.K."/>
            <person name="Gamble T."/>
            <person name="Georges A."/>
            <person name="Gemmell N."/>
            <person name="Gilbert M.T."/>
            <person name="Graves J.M."/>
            <person name="Green R.E."/>
            <person name="Hickey G."/>
            <person name="Jarvis E.D."/>
            <person name="Johnson W."/>
            <person name="Komissarov A."/>
            <person name="Korf I."/>
            <person name="Kuhn R."/>
            <person name="Larkin D.M."/>
            <person name="Lewin H."/>
            <person name="Lopez J.V."/>
            <person name="Ma J."/>
            <person name="Marques-Bonet T."/>
            <person name="Miller W."/>
            <person name="Murphy R."/>
            <person name="Pevzner P."/>
            <person name="Shapiro B."/>
            <person name="Steiner C."/>
            <person name="Tamazian G."/>
            <person name="Venkatesh B."/>
            <person name="Wang J."/>
            <person name="Wayne R."/>
            <person name="Wiley E."/>
            <person name="Yang H."/>
            <person name="Zhang G."/>
            <person name="Haussler D."/>
            <person name="Ryder O."/>
            <person name="O'Brien S.J."/>
        </authorList>
    </citation>
    <scope>NUCLEOTIDE SEQUENCE</scope>
</reference>
<evidence type="ECO:0000256" key="1">
    <source>
        <dbReference type="ARBA" id="ARBA00022737"/>
    </source>
</evidence>
<dbReference type="FunFam" id="2.60.40.10:FF:001578">
    <property type="entry name" value="immunoglobulin superfamily member 22"/>
    <property type="match status" value="1"/>
</dbReference>
<evidence type="ECO:0000313" key="6">
    <source>
        <dbReference type="Ensembl" id="ENSRFEP00010029594.1"/>
    </source>
</evidence>
<reference evidence="6" key="4">
    <citation type="submission" date="2025-08" db="UniProtKB">
        <authorList>
            <consortium name="Ensembl"/>
        </authorList>
    </citation>
    <scope>IDENTIFICATION</scope>
</reference>
<dbReference type="FunFam" id="2.60.40.10:FF:001565">
    <property type="entry name" value="Immunoglobulin superfamily member 22"/>
    <property type="match status" value="1"/>
</dbReference>
<dbReference type="GeneTree" id="ENSGT00940000160123"/>
<dbReference type="InterPro" id="IPR003598">
    <property type="entry name" value="Ig_sub2"/>
</dbReference>
<dbReference type="FunFam" id="2.60.40.10:FF:001538">
    <property type="entry name" value="immunoglobulin superfamily member 22"/>
    <property type="match status" value="1"/>
</dbReference>
<feature type="domain" description="Ig-like" evidence="4">
    <location>
        <begin position="1143"/>
        <end position="1231"/>
    </location>
</feature>
<reference evidence="7" key="3">
    <citation type="submission" date="2018-12" db="EMBL/GenBank/DDBJ databases">
        <title>G10K-VGP greater horseshoe bat female genome, primary haplotype.</title>
        <authorList>
            <person name="Teeling E."/>
            <person name="Myers G."/>
            <person name="Vernes S."/>
            <person name="Pippel M."/>
            <person name="Winkler S."/>
            <person name="Fedrigo O."/>
            <person name="Rhie A."/>
            <person name="Koren S."/>
            <person name="Phillippy A."/>
            <person name="Lewin H."/>
            <person name="Damas J."/>
            <person name="Howe K."/>
            <person name="Mountcastle J."/>
            <person name="Jarvis E.D."/>
        </authorList>
    </citation>
    <scope>NUCLEOTIDE SEQUENCE [LARGE SCALE GENOMIC DNA]</scope>
</reference>
<dbReference type="InParanoid" id="A0A671FVU6"/>
<evidence type="ECO:0000256" key="3">
    <source>
        <dbReference type="SAM" id="MobiDB-lite"/>
    </source>
</evidence>
<dbReference type="InterPro" id="IPR003961">
    <property type="entry name" value="FN3_dom"/>
</dbReference>
<dbReference type="FunFam" id="2.60.40.10:FF:001498">
    <property type="entry name" value="immunoglobulin superfamily member 22"/>
    <property type="match status" value="1"/>
</dbReference>
<dbReference type="Pfam" id="PF18362">
    <property type="entry name" value="THB"/>
    <property type="match status" value="1"/>
</dbReference>
<dbReference type="Ensembl" id="ENSRFET00010032114.1">
    <property type="protein sequence ID" value="ENSRFEP00010029594.1"/>
    <property type="gene ID" value="ENSRFEG00010019473.1"/>
</dbReference>
<dbReference type="PANTHER" id="PTHR13817">
    <property type="entry name" value="TITIN"/>
    <property type="match status" value="1"/>
</dbReference>
<evidence type="ECO:0000259" key="5">
    <source>
        <dbReference type="PROSITE" id="PS50853"/>
    </source>
</evidence>
<dbReference type="Pfam" id="PF07679">
    <property type="entry name" value="I-set"/>
    <property type="match status" value="8"/>
</dbReference>
<dbReference type="FunFam" id="2.60.40.10:FF:001522">
    <property type="entry name" value="immunoglobulin superfamily member 22"/>
    <property type="match status" value="1"/>
</dbReference>
<dbReference type="SMART" id="SM00409">
    <property type="entry name" value="IG"/>
    <property type="match status" value="8"/>
</dbReference>